<keyword evidence="2" id="KW-1185">Reference proteome</keyword>
<organism evidence="1 2">
    <name type="scientific">Chryseobacterium contaminans</name>
    <dbReference type="NCBI Taxonomy" id="1423959"/>
    <lineage>
        <taxon>Bacteria</taxon>
        <taxon>Pseudomonadati</taxon>
        <taxon>Bacteroidota</taxon>
        <taxon>Flavobacteriia</taxon>
        <taxon>Flavobacteriales</taxon>
        <taxon>Weeksellaceae</taxon>
        <taxon>Chryseobacterium group</taxon>
        <taxon>Chryseobacterium</taxon>
    </lineage>
</organism>
<reference evidence="1 2" key="1">
    <citation type="submission" date="2016-07" db="EMBL/GenBank/DDBJ databases">
        <authorList>
            <person name="Jeong J.-J."/>
            <person name="Kim D.W."/>
            <person name="Sang M.K."/>
            <person name="Choi I.-G."/>
            <person name="Kim K.D."/>
        </authorList>
    </citation>
    <scope>NUCLEOTIDE SEQUENCE [LARGE SCALE GENOMIC DNA]</scope>
    <source>
        <strain evidence="1 2">C-26</strain>
    </source>
</reference>
<dbReference type="EMBL" id="MAYF01000054">
    <property type="protein sequence ID" value="OCA79762.1"/>
    <property type="molecule type" value="Genomic_DNA"/>
</dbReference>
<protein>
    <submittedName>
        <fullName evidence="1">Uncharacterized protein</fullName>
    </submittedName>
</protein>
<sequence length="62" mass="7021">MGVKACTVHENFFHTAGAVAQMVEQQNYFSLQANKVPMNPNCVSQVRALSAPQHNFRQRKFL</sequence>
<dbReference type="Proteomes" id="UP000093508">
    <property type="component" value="Unassembled WGS sequence"/>
</dbReference>
<name>A0ABX2XAF2_9FLAO</name>
<comment type="caution">
    <text evidence="1">The sequence shown here is derived from an EMBL/GenBank/DDBJ whole genome shotgun (WGS) entry which is preliminary data.</text>
</comment>
<accession>A0ABX2XAF2</accession>
<evidence type="ECO:0000313" key="1">
    <source>
        <dbReference type="EMBL" id="OCA79762.1"/>
    </source>
</evidence>
<gene>
    <name evidence="1" type="ORF">BBH99_17890</name>
</gene>
<evidence type="ECO:0000313" key="2">
    <source>
        <dbReference type="Proteomes" id="UP000093508"/>
    </source>
</evidence>
<proteinExistence type="predicted"/>